<dbReference type="SUPFAM" id="SSF51182">
    <property type="entry name" value="RmlC-like cupins"/>
    <property type="match status" value="1"/>
</dbReference>
<dbReference type="CDD" id="cd06992">
    <property type="entry name" value="cupin_GDO-like_C"/>
    <property type="match status" value="1"/>
</dbReference>
<comment type="caution">
    <text evidence="4">The sequence shown here is derived from an EMBL/GenBank/DDBJ whole genome shotgun (WGS) entry which is preliminary data.</text>
</comment>
<keyword evidence="1" id="KW-0223">Dioxygenase</keyword>
<dbReference type="Gene3D" id="2.60.120.10">
    <property type="entry name" value="Jelly Rolls"/>
    <property type="match status" value="1"/>
</dbReference>
<dbReference type="InterPro" id="IPR011051">
    <property type="entry name" value="RmlC_Cupin_sf"/>
</dbReference>
<keyword evidence="5" id="KW-1185">Reference proteome</keyword>
<dbReference type="EMBL" id="JABBNT010000001">
    <property type="protein sequence ID" value="NMM43282.1"/>
    <property type="molecule type" value="Genomic_DNA"/>
</dbReference>
<dbReference type="AlphaFoldDB" id="A0A7Y0HEU4"/>
<dbReference type="InterPro" id="IPR047183">
    <property type="entry name" value="GDO-like"/>
</dbReference>
<name>A0A7Y0HEU4_9PROT</name>
<dbReference type="Proteomes" id="UP000539372">
    <property type="component" value="Unassembled WGS sequence"/>
</dbReference>
<evidence type="ECO:0000256" key="1">
    <source>
        <dbReference type="ARBA" id="ARBA00022964"/>
    </source>
</evidence>
<dbReference type="RefSeq" id="WP_169623572.1">
    <property type="nucleotide sequence ID" value="NZ_JABBNT010000001.1"/>
</dbReference>
<gene>
    <name evidence="4" type="ORF">HH303_02250</name>
</gene>
<evidence type="ECO:0000259" key="3">
    <source>
        <dbReference type="Pfam" id="PF07883"/>
    </source>
</evidence>
<accession>A0A7Y0HEU4</accession>
<protein>
    <submittedName>
        <fullName evidence="4">Cupin domain-containing protein</fullName>
    </submittedName>
</protein>
<dbReference type="PANTHER" id="PTHR41517">
    <property type="entry name" value="1,2-DIOXYGENASE PROTEIN-RELATED"/>
    <property type="match status" value="1"/>
</dbReference>
<sequence>MSDLGTMEELPLAYRENLASINTLPLWPLLRGFLPHGKPERRTAPTVWRYKDIRPLLLQAGDLTPIEKAERRVLILNNPGLGPDASRATATIYCGLQLILPGEVAPNHRHTPSATRFVVEGEGGFTVVNGEKLPMEKGDLILTPAGEWHEHGHTGEGPVIWLDALDLPILYDFEVSYAIEGDSQAIRNRADASQAEYRRAGLKPYRNLDTKPSPYPLMRFPWKEVRSALQDFATVCDGREVVQMAYVNPETGQECLPTLGFSAIMLRPGETAALPRRSASAVLHVVEGEGQADIDGTELDWAESDSVAVPTYSEVKLANRSDKKPAFLFVMDDAPIQRKLGFYEELPSL</sequence>
<dbReference type="CDD" id="cd02216">
    <property type="entry name" value="cupin_GDO-like_N"/>
    <property type="match status" value="1"/>
</dbReference>
<evidence type="ECO:0000313" key="4">
    <source>
        <dbReference type="EMBL" id="NMM43282.1"/>
    </source>
</evidence>
<keyword evidence="2" id="KW-0560">Oxidoreductase</keyword>
<dbReference type="GO" id="GO:0051213">
    <property type="term" value="F:dioxygenase activity"/>
    <property type="evidence" value="ECO:0007669"/>
    <property type="project" value="UniProtKB-KW"/>
</dbReference>
<feature type="domain" description="Cupin type-2" evidence="3">
    <location>
        <begin position="96"/>
        <end position="163"/>
    </location>
</feature>
<dbReference type="PANTHER" id="PTHR41517:SF1">
    <property type="entry name" value="CUPIN"/>
    <property type="match status" value="1"/>
</dbReference>
<dbReference type="InterPro" id="IPR014710">
    <property type="entry name" value="RmlC-like_jellyroll"/>
</dbReference>
<dbReference type="InterPro" id="IPR013096">
    <property type="entry name" value="Cupin_2"/>
</dbReference>
<proteinExistence type="predicted"/>
<dbReference type="Pfam" id="PF07883">
    <property type="entry name" value="Cupin_2"/>
    <property type="match status" value="1"/>
</dbReference>
<evidence type="ECO:0000256" key="2">
    <source>
        <dbReference type="ARBA" id="ARBA00023002"/>
    </source>
</evidence>
<reference evidence="4 5" key="1">
    <citation type="submission" date="2020-04" db="EMBL/GenBank/DDBJ databases">
        <title>Rhodospirillaceae bacterium KN72 isolated from deep sea.</title>
        <authorList>
            <person name="Zhang D.-C."/>
        </authorList>
    </citation>
    <scope>NUCLEOTIDE SEQUENCE [LARGE SCALE GENOMIC DNA]</scope>
    <source>
        <strain evidence="4 5">KN72</strain>
    </source>
</reference>
<organism evidence="4 5">
    <name type="scientific">Pacificispira spongiicola</name>
    <dbReference type="NCBI Taxonomy" id="2729598"/>
    <lineage>
        <taxon>Bacteria</taxon>
        <taxon>Pseudomonadati</taxon>
        <taxon>Pseudomonadota</taxon>
        <taxon>Alphaproteobacteria</taxon>
        <taxon>Rhodospirillales</taxon>
        <taxon>Rhodospirillaceae</taxon>
        <taxon>Pacificispira</taxon>
    </lineage>
</organism>
<evidence type="ECO:0000313" key="5">
    <source>
        <dbReference type="Proteomes" id="UP000539372"/>
    </source>
</evidence>